<keyword evidence="11" id="KW-0540">Nuclease</keyword>
<dbReference type="SMART" id="SM01232">
    <property type="entry name" value="H2TH"/>
    <property type="match status" value="1"/>
</dbReference>
<dbReference type="EC" id="4.2.99.18" evidence="2"/>
<dbReference type="GO" id="GO:0008270">
    <property type="term" value="F:zinc ion binding"/>
    <property type="evidence" value="ECO:0007669"/>
    <property type="project" value="InterPro"/>
</dbReference>
<keyword evidence="5" id="KW-0238">DNA-binding</keyword>
<dbReference type="PROSITE" id="PS51068">
    <property type="entry name" value="FPG_CAT"/>
    <property type="match status" value="1"/>
</dbReference>
<dbReference type="PANTHER" id="PTHR42697:SF1">
    <property type="entry name" value="ENDONUCLEASE 8"/>
    <property type="match status" value="1"/>
</dbReference>
<keyword evidence="4 11" id="KW-0378">Hydrolase</keyword>
<keyword evidence="6" id="KW-0234">DNA repair</keyword>
<organism evidence="11 12">
    <name type="scientific">Novipirellula artificiosorum</name>
    <dbReference type="NCBI Taxonomy" id="2528016"/>
    <lineage>
        <taxon>Bacteria</taxon>
        <taxon>Pseudomonadati</taxon>
        <taxon>Planctomycetota</taxon>
        <taxon>Planctomycetia</taxon>
        <taxon>Pirellulales</taxon>
        <taxon>Pirellulaceae</taxon>
        <taxon>Novipirellula</taxon>
    </lineage>
</organism>
<keyword evidence="8" id="KW-0511">Multifunctional enzyme</keyword>
<dbReference type="AlphaFoldDB" id="A0A5C6D8Z4"/>
<keyword evidence="11" id="KW-0255">Endonuclease</keyword>
<dbReference type="InterPro" id="IPR015886">
    <property type="entry name" value="H2TH_FPG"/>
</dbReference>
<evidence type="ECO:0000313" key="11">
    <source>
        <dbReference type="EMBL" id="TWU31329.1"/>
    </source>
</evidence>
<comment type="caution">
    <text evidence="11">The sequence shown here is derived from an EMBL/GenBank/DDBJ whole genome shotgun (WGS) entry which is preliminary data.</text>
</comment>
<keyword evidence="12" id="KW-1185">Reference proteome</keyword>
<protein>
    <recommendedName>
        <fullName evidence="2">DNA-(apurinic or apyrimidinic site) lyase</fullName>
        <ecNumber evidence="2">4.2.99.18</ecNumber>
    </recommendedName>
</protein>
<evidence type="ECO:0000256" key="7">
    <source>
        <dbReference type="ARBA" id="ARBA00023239"/>
    </source>
</evidence>
<evidence type="ECO:0000256" key="5">
    <source>
        <dbReference type="ARBA" id="ARBA00023125"/>
    </source>
</evidence>
<evidence type="ECO:0000256" key="8">
    <source>
        <dbReference type="ARBA" id="ARBA00023268"/>
    </source>
</evidence>
<keyword evidence="3" id="KW-0227">DNA damage</keyword>
<evidence type="ECO:0000256" key="9">
    <source>
        <dbReference type="ARBA" id="ARBA00023295"/>
    </source>
</evidence>
<dbReference type="InterPro" id="IPR012319">
    <property type="entry name" value="FPG_cat"/>
</dbReference>
<evidence type="ECO:0000313" key="12">
    <source>
        <dbReference type="Proteomes" id="UP000319143"/>
    </source>
</evidence>
<dbReference type="Proteomes" id="UP000319143">
    <property type="component" value="Unassembled WGS sequence"/>
</dbReference>
<reference evidence="11 12" key="1">
    <citation type="submission" date="2019-02" db="EMBL/GenBank/DDBJ databases">
        <title>Deep-cultivation of Planctomycetes and their phenomic and genomic characterization uncovers novel biology.</title>
        <authorList>
            <person name="Wiegand S."/>
            <person name="Jogler M."/>
            <person name="Boedeker C."/>
            <person name="Pinto D."/>
            <person name="Vollmers J."/>
            <person name="Rivas-Marin E."/>
            <person name="Kohn T."/>
            <person name="Peeters S.H."/>
            <person name="Heuer A."/>
            <person name="Rast P."/>
            <person name="Oberbeckmann S."/>
            <person name="Bunk B."/>
            <person name="Jeske O."/>
            <person name="Meyerdierks A."/>
            <person name="Storesund J.E."/>
            <person name="Kallscheuer N."/>
            <person name="Luecker S."/>
            <person name="Lage O.M."/>
            <person name="Pohl T."/>
            <person name="Merkel B.J."/>
            <person name="Hornburger P."/>
            <person name="Mueller R.-W."/>
            <person name="Bruemmer F."/>
            <person name="Labrenz M."/>
            <person name="Spormann A.M."/>
            <person name="Op Den Camp H."/>
            <person name="Overmann J."/>
            <person name="Amann R."/>
            <person name="Jetten M.S.M."/>
            <person name="Mascher T."/>
            <person name="Medema M.H."/>
            <person name="Devos D.P."/>
            <person name="Kaster A.-K."/>
            <person name="Ovreas L."/>
            <person name="Rohde M."/>
            <person name="Galperin M.Y."/>
            <person name="Jogler C."/>
        </authorList>
    </citation>
    <scope>NUCLEOTIDE SEQUENCE [LARGE SCALE GENOMIC DNA]</scope>
    <source>
        <strain evidence="11 12">Poly41</strain>
    </source>
</reference>
<dbReference type="EMBL" id="SJPV01000017">
    <property type="protein sequence ID" value="TWU31329.1"/>
    <property type="molecule type" value="Genomic_DNA"/>
</dbReference>
<dbReference type="RefSeq" id="WP_146530923.1">
    <property type="nucleotide sequence ID" value="NZ_SJPV01000017.1"/>
</dbReference>
<proteinExistence type="inferred from homology"/>
<dbReference type="CDD" id="cd08970">
    <property type="entry name" value="AcNei1_N"/>
    <property type="match status" value="1"/>
</dbReference>
<dbReference type="Gene3D" id="1.10.8.50">
    <property type="match status" value="1"/>
</dbReference>
<feature type="domain" description="Formamidopyrimidine-DNA glycosylase catalytic" evidence="10">
    <location>
        <begin position="2"/>
        <end position="100"/>
    </location>
</feature>
<evidence type="ECO:0000259" key="10">
    <source>
        <dbReference type="PROSITE" id="PS51068"/>
    </source>
</evidence>
<dbReference type="InterPro" id="IPR035937">
    <property type="entry name" value="FPG_N"/>
</dbReference>
<dbReference type="GO" id="GO:0000703">
    <property type="term" value="F:oxidized pyrimidine nucleobase lesion DNA N-glycosylase activity"/>
    <property type="evidence" value="ECO:0007669"/>
    <property type="project" value="TreeGrafter"/>
</dbReference>
<dbReference type="GO" id="GO:0003684">
    <property type="term" value="F:damaged DNA binding"/>
    <property type="evidence" value="ECO:0007669"/>
    <property type="project" value="InterPro"/>
</dbReference>
<dbReference type="SUPFAM" id="SSF46946">
    <property type="entry name" value="S13-like H2TH domain"/>
    <property type="match status" value="1"/>
</dbReference>
<dbReference type="Gene3D" id="3.20.190.10">
    <property type="entry name" value="MutM-like, N-terminal"/>
    <property type="match status" value="1"/>
</dbReference>
<accession>A0A5C6D8Z4</accession>
<dbReference type="OrthoDB" id="9800855at2"/>
<dbReference type="GO" id="GO:0006284">
    <property type="term" value="P:base-excision repair"/>
    <property type="evidence" value="ECO:0007669"/>
    <property type="project" value="InterPro"/>
</dbReference>
<evidence type="ECO:0000256" key="6">
    <source>
        <dbReference type="ARBA" id="ARBA00023204"/>
    </source>
</evidence>
<evidence type="ECO:0000256" key="1">
    <source>
        <dbReference type="ARBA" id="ARBA00009409"/>
    </source>
</evidence>
<evidence type="ECO:0000256" key="4">
    <source>
        <dbReference type="ARBA" id="ARBA00022801"/>
    </source>
</evidence>
<dbReference type="SUPFAM" id="SSF81624">
    <property type="entry name" value="N-terminal domain of MutM-like DNA repair proteins"/>
    <property type="match status" value="1"/>
</dbReference>
<dbReference type="Pfam" id="PF06831">
    <property type="entry name" value="H2TH"/>
    <property type="match status" value="1"/>
</dbReference>
<dbReference type="Pfam" id="PF01149">
    <property type="entry name" value="Fapy_DNA_glyco"/>
    <property type="match status" value="1"/>
</dbReference>
<dbReference type="PANTHER" id="PTHR42697">
    <property type="entry name" value="ENDONUCLEASE 8"/>
    <property type="match status" value="1"/>
</dbReference>
<evidence type="ECO:0000256" key="2">
    <source>
        <dbReference type="ARBA" id="ARBA00012720"/>
    </source>
</evidence>
<sequence length="263" mass="30150">MPEGHIIHRIARDHQRWFAGQKLRVSSPQGRFSEEASKLSGKELCQVSAHGKHLFYHWTRGVTTHVHLGLYGKFRVHQNPAPEPRGEVRVRMVGRTRSFDLNGPNCCELIDQKHYESLRTRLGEDPLRPDACAIKVWDRFTRSRAAIGSLLLNQSVIAGIGNVYRAELLFLIGIHPELPANQLNRCKFDELWETITKLLKIGVKHNRIIAAGLDKNDRPRSRSTPSERLNVYKRDKCPECDCRIISWPLGGRKIYACCQCQKK</sequence>
<keyword evidence="9 11" id="KW-0326">Glycosidase</keyword>
<gene>
    <name evidence="11" type="primary">nei1</name>
    <name evidence="11" type="ORF">Poly41_61980</name>
</gene>
<comment type="similarity">
    <text evidence="1">Belongs to the FPG family.</text>
</comment>
<dbReference type="InterPro" id="IPR010979">
    <property type="entry name" value="Ribosomal_uS13-like_H2TH"/>
</dbReference>
<keyword evidence="7" id="KW-0456">Lyase</keyword>
<evidence type="ECO:0000256" key="3">
    <source>
        <dbReference type="ARBA" id="ARBA00022763"/>
    </source>
</evidence>
<dbReference type="SMART" id="SM00898">
    <property type="entry name" value="Fapy_DNA_glyco"/>
    <property type="match status" value="1"/>
</dbReference>
<dbReference type="GO" id="GO:0140078">
    <property type="term" value="F:class I DNA-(apurinic or apyrimidinic site) endonuclease activity"/>
    <property type="evidence" value="ECO:0007669"/>
    <property type="project" value="UniProtKB-EC"/>
</dbReference>
<name>A0A5C6D8Z4_9BACT</name>